<feature type="compositionally biased region" description="Low complexity" evidence="1">
    <location>
        <begin position="290"/>
        <end position="299"/>
    </location>
</feature>
<feature type="compositionally biased region" description="Low complexity" evidence="1">
    <location>
        <begin position="360"/>
        <end position="385"/>
    </location>
</feature>
<feature type="region of interest" description="Disordered" evidence="1">
    <location>
        <begin position="26"/>
        <end position="45"/>
    </location>
</feature>
<feature type="compositionally biased region" description="Low complexity" evidence="1">
    <location>
        <begin position="69"/>
        <end position="85"/>
    </location>
</feature>
<feature type="region of interest" description="Disordered" evidence="1">
    <location>
        <begin position="277"/>
        <end position="321"/>
    </location>
</feature>
<evidence type="ECO:0000313" key="3">
    <source>
        <dbReference type="Proteomes" id="UP001154252"/>
    </source>
</evidence>
<dbReference type="EMBL" id="CAJVRC010000843">
    <property type="protein sequence ID" value="CAG8890960.1"/>
    <property type="molecule type" value="Genomic_DNA"/>
</dbReference>
<feature type="region of interest" description="Disordered" evidence="1">
    <location>
        <begin position="194"/>
        <end position="249"/>
    </location>
</feature>
<evidence type="ECO:0000313" key="2">
    <source>
        <dbReference type="EMBL" id="CAG8890960.1"/>
    </source>
</evidence>
<feature type="compositionally biased region" description="Polar residues" evidence="1">
    <location>
        <begin position="300"/>
        <end position="309"/>
    </location>
</feature>
<dbReference type="OrthoDB" id="4185962at2759"/>
<proteinExistence type="predicted"/>
<feature type="compositionally biased region" description="Polar residues" evidence="1">
    <location>
        <begin position="196"/>
        <end position="223"/>
    </location>
</feature>
<feature type="region of interest" description="Disordered" evidence="1">
    <location>
        <begin position="53"/>
        <end position="87"/>
    </location>
</feature>
<protein>
    <submittedName>
        <fullName evidence="2">Uncharacterized protein</fullName>
    </submittedName>
</protein>
<accession>A0A9W4P094</accession>
<gene>
    <name evidence="2" type="ORF">PEGY_LOCUS2591</name>
</gene>
<dbReference type="AlphaFoldDB" id="A0A9W4P094"/>
<dbReference type="Proteomes" id="UP001154252">
    <property type="component" value="Unassembled WGS sequence"/>
</dbReference>
<organism evidence="2 3">
    <name type="scientific">Penicillium egyptiacum</name>
    <dbReference type="NCBI Taxonomy" id="1303716"/>
    <lineage>
        <taxon>Eukaryota</taxon>
        <taxon>Fungi</taxon>
        <taxon>Dikarya</taxon>
        <taxon>Ascomycota</taxon>
        <taxon>Pezizomycotina</taxon>
        <taxon>Eurotiomycetes</taxon>
        <taxon>Eurotiomycetidae</taxon>
        <taxon>Eurotiales</taxon>
        <taxon>Aspergillaceae</taxon>
        <taxon>Penicillium</taxon>
    </lineage>
</organism>
<keyword evidence="3" id="KW-1185">Reference proteome</keyword>
<evidence type="ECO:0000256" key="1">
    <source>
        <dbReference type="SAM" id="MobiDB-lite"/>
    </source>
</evidence>
<feature type="region of interest" description="Disordered" evidence="1">
    <location>
        <begin position="111"/>
        <end position="132"/>
    </location>
</feature>
<feature type="region of interest" description="Disordered" evidence="1">
    <location>
        <begin position="344"/>
        <end position="387"/>
    </location>
</feature>
<sequence>MSPVNQQTGSGTIRRHLFSLSSVFRPQASKRPSIADNTVQEEPTCQERIHYPVFNPLDPRHNPEISTLSWNPNEQQSSSSESRSPMAWVQSVSRRSLHRARSGLMALRSGFNRHSSEEGNTEKSFVSPVALRRERQRHALSSGAYTSETQEDMNFGTELSRVDLVPPPPSSNDEVGSLVRVPSINSIHGSFATVPASASSPKLYQPSSRAVSNSGANSTCTQANDHDRDFQVTGSGDLEANTDSEDHFTHTTPSIENRLMQQTLGVAISTDEEIRMPTNGLADPQSVRGQQQATDIQQQNTSRASSDTQTSDDEPSPVPISRQCSAEVGFAFPGVYHEALNQWTRQHGSPSPSQHITNPSENSPNTSRHSSSPSQQSHSLSQHRPNSSEHIIRLHEQGETSDASQEPLDHIVLQDDTSNNMPPYREHDESLIPLVPLQTTITHSEEIQPFVYPNPLNCISNRDFGERLSSIFERSSTQWSSVEDHSSRYTPADTTSRDITSTEMTSMESMTNDTWSPWSPMDSEVLFPSPVEDGNDYFLVDGKRNSQYPDRGDGPVKYTQHTTSNCGNTGGPQELTEVTTPGMLSLPLISNGIPGAGFDFVEEDTDDEFYPGIVQPRQFW</sequence>
<feature type="compositionally biased region" description="Polar residues" evidence="1">
    <location>
        <begin position="344"/>
        <end position="359"/>
    </location>
</feature>
<reference evidence="2" key="1">
    <citation type="submission" date="2021-07" db="EMBL/GenBank/DDBJ databases">
        <authorList>
            <person name="Branca A.L. A."/>
        </authorList>
    </citation>
    <scope>NUCLEOTIDE SEQUENCE</scope>
</reference>
<comment type="caution">
    <text evidence="2">The sequence shown here is derived from an EMBL/GenBank/DDBJ whole genome shotgun (WGS) entry which is preliminary data.</text>
</comment>
<name>A0A9W4P094_9EURO</name>